<name>A0AAU9W2D2_9CNID</name>
<accession>A0AAU9W2D2</accession>
<dbReference type="AlphaFoldDB" id="A0AAU9W2D2"/>
<reference evidence="1 2" key="1">
    <citation type="submission" date="2022-05" db="EMBL/GenBank/DDBJ databases">
        <authorList>
            <consortium name="Genoscope - CEA"/>
            <person name="William W."/>
        </authorList>
    </citation>
    <scope>NUCLEOTIDE SEQUENCE [LARGE SCALE GENOMIC DNA]</scope>
</reference>
<organism evidence="1 2">
    <name type="scientific">Pocillopora meandrina</name>
    <dbReference type="NCBI Taxonomy" id="46732"/>
    <lineage>
        <taxon>Eukaryota</taxon>
        <taxon>Metazoa</taxon>
        <taxon>Cnidaria</taxon>
        <taxon>Anthozoa</taxon>
        <taxon>Hexacorallia</taxon>
        <taxon>Scleractinia</taxon>
        <taxon>Astrocoeniina</taxon>
        <taxon>Pocilloporidae</taxon>
        <taxon>Pocillopora</taxon>
    </lineage>
</organism>
<evidence type="ECO:0000313" key="2">
    <source>
        <dbReference type="Proteomes" id="UP001159428"/>
    </source>
</evidence>
<keyword evidence="2" id="KW-1185">Reference proteome</keyword>
<proteinExistence type="predicted"/>
<gene>
    <name evidence="1" type="ORF">PMEA_00026054</name>
</gene>
<evidence type="ECO:0000313" key="1">
    <source>
        <dbReference type="EMBL" id="CAH3040490.1"/>
    </source>
</evidence>
<dbReference type="EMBL" id="CALNXJ010000005">
    <property type="protein sequence ID" value="CAH3040490.1"/>
    <property type="molecule type" value="Genomic_DNA"/>
</dbReference>
<protein>
    <submittedName>
        <fullName evidence="1">Uncharacterized protein</fullName>
    </submittedName>
</protein>
<dbReference type="Proteomes" id="UP001159428">
    <property type="component" value="Unassembled WGS sequence"/>
</dbReference>
<sequence>MIYARRDIHFVKVKCLKGITPEEWAAFRTETIILKVKLGRGWIAVVSTLTETVFYAGDFNADLLNPDKPPKDGRNLLRPDGNLWS</sequence>
<comment type="caution">
    <text evidence="1">The sequence shown here is derived from an EMBL/GenBank/DDBJ whole genome shotgun (WGS) entry which is preliminary data.</text>
</comment>